<dbReference type="AlphaFoldDB" id="A0A2P2J3R2"/>
<sequence>MAASSILQSGNWLIKVLGGADGTSISVFTFSRGVVKSTVVPLILGGAWAFALTCKPL</sequence>
<protein>
    <submittedName>
        <fullName evidence="1">Plastid acyl-ACP thioesterase</fullName>
    </submittedName>
</protein>
<name>A0A2P2J3R2_RHIMU</name>
<proteinExistence type="predicted"/>
<evidence type="ECO:0000313" key="1">
    <source>
        <dbReference type="EMBL" id="MBW88144.1"/>
    </source>
</evidence>
<reference evidence="1" key="1">
    <citation type="submission" date="2018-02" db="EMBL/GenBank/DDBJ databases">
        <title>Rhizophora mucronata_Transcriptome.</title>
        <authorList>
            <person name="Meera S.P."/>
            <person name="Sreeshan A."/>
            <person name="Augustine A."/>
        </authorList>
    </citation>
    <scope>NUCLEOTIDE SEQUENCE</scope>
    <source>
        <tissue evidence="1">Leaf</tissue>
    </source>
</reference>
<accession>A0A2P2J3R2</accession>
<organism evidence="1">
    <name type="scientific">Rhizophora mucronata</name>
    <name type="common">Asiatic mangrove</name>
    <dbReference type="NCBI Taxonomy" id="61149"/>
    <lineage>
        <taxon>Eukaryota</taxon>
        <taxon>Viridiplantae</taxon>
        <taxon>Streptophyta</taxon>
        <taxon>Embryophyta</taxon>
        <taxon>Tracheophyta</taxon>
        <taxon>Spermatophyta</taxon>
        <taxon>Magnoliopsida</taxon>
        <taxon>eudicotyledons</taxon>
        <taxon>Gunneridae</taxon>
        <taxon>Pentapetalae</taxon>
        <taxon>rosids</taxon>
        <taxon>fabids</taxon>
        <taxon>Malpighiales</taxon>
        <taxon>Rhizophoraceae</taxon>
        <taxon>Rhizophora</taxon>
    </lineage>
</organism>
<dbReference type="EMBL" id="GGEC01007661">
    <property type="protein sequence ID" value="MBW88144.1"/>
    <property type="molecule type" value="Transcribed_RNA"/>
</dbReference>